<comment type="subcellular location">
    <subcellularLocation>
        <location evidence="1">Cell membrane</location>
        <topology evidence="1">Multi-pass membrane protein</topology>
    </subcellularLocation>
</comment>
<feature type="transmembrane region" description="Helical" evidence="6">
    <location>
        <begin position="20"/>
        <end position="40"/>
    </location>
</feature>
<dbReference type="EMBL" id="ADCP02000001">
    <property type="protein sequence ID" value="EFV44252.1"/>
    <property type="molecule type" value="Genomic_DNA"/>
</dbReference>
<dbReference type="Proteomes" id="UP000006034">
    <property type="component" value="Unassembled WGS sequence"/>
</dbReference>
<keyword evidence="2" id="KW-1003">Cell membrane</keyword>
<dbReference type="PANTHER" id="PTHR33545">
    <property type="entry name" value="UPF0750 MEMBRANE PROTEIN YITT-RELATED"/>
    <property type="match status" value="1"/>
</dbReference>
<feature type="transmembrane region" description="Helical" evidence="6">
    <location>
        <begin position="157"/>
        <end position="179"/>
    </location>
</feature>
<evidence type="ECO:0000313" key="9">
    <source>
        <dbReference type="Proteomes" id="UP000006034"/>
    </source>
</evidence>
<evidence type="ECO:0000256" key="4">
    <source>
        <dbReference type="ARBA" id="ARBA00022989"/>
    </source>
</evidence>
<dbReference type="STRING" id="563192.HMPREF0179_01896"/>
<evidence type="ECO:0000256" key="1">
    <source>
        <dbReference type="ARBA" id="ARBA00004651"/>
    </source>
</evidence>
<keyword evidence="5 6" id="KW-0472">Membrane</keyword>
<keyword evidence="3 6" id="KW-0812">Transmembrane</keyword>
<name>E5Y6W6_BILW3</name>
<dbReference type="InterPro" id="IPR015867">
    <property type="entry name" value="N-reg_PII/ATP_PRibTrfase_C"/>
</dbReference>
<feature type="domain" description="DUF2179" evidence="7">
    <location>
        <begin position="232"/>
        <end position="286"/>
    </location>
</feature>
<dbReference type="Gene3D" id="3.30.70.120">
    <property type="match status" value="1"/>
</dbReference>
<dbReference type="InterPro" id="IPR019264">
    <property type="entry name" value="DUF2179"/>
</dbReference>
<sequence length="293" mass="32197">MGFLNGNVLRRPHLSLRREWHTLLAATIGTLLTCFAVVALTVPYQFAGGGVLGLALISNYAWGISPAWVLSVGNAVLLLWGWKALSLRFALWTLYVTVLTSVAIPVFELFQYPVIGNTILAALLAGAVGGVGFGMLFRVGASSGGTDVIVMVARKRWGVDIGSMSFYINVVILFASFVVVDIEKILMGGLLLYVETVTIDRVLKSFDRRSQVLIISKRTQDIADFILNELDRSATIIPAKGAYSDRPHDMLLVVLTRRQTVDLRQYIAEIDPEAFLIFSDVTEVVGLGFKNWE</sequence>
<gene>
    <name evidence="8" type="ORF">HMPREF0179_01896</name>
</gene>
<dbReference type="PIRSF" id="PIRSF006483">
    <property type="entry name" value="Membrane_protein_YitT"/>
    <property type="match status" value="1"/>
</dbReference>
<keyword evidence="4 6" id="KW-1133">Transmembrane helix</keyword>
<reference evidence="8 9" key="2">
    <citation type="submission" date="2013-04" db="EMBL/GenBank/DDBJ databases">
        <title>The Genome Sequence of Bilophila wadsworthia 3_1_6.</title>
        <authorList>
            <consortium name="The Broad Institute Genomics Platform"/>
            <person name="Earl A."/>
            <person name="Ward D."/>
            <person name="Feldgarden M."/>
            <person name="Gevers D."/>
            <person name="Sibley C."/>
            <person name="Strauss J."/>
            <person name="Allen-Vercoe E."/>
            <person name="Walker B."/>
            <person name="Young S."/>
            <person name="Zeng Q."/>
            <person name="Gargeya S."/>
            <person name="Fitzgerald M."/>
            <person name="Haas B."/>
            <person name="Abouelleil A."/>
            <person name="Allen A.W."/>
            <person name="Alvarado L."/>
            <person name="Arachchi H.M."/>
            <person name="Berlin A.M."/>
            <person name="Chapman S.B."/>
            <person name="Gainer-Dewar J."/>
            <person name="Goldberg J."/>
            <person name="Griggs A."/>
            <person name="Gujja S."/>
            <person name="Hansen M."/>
            <person name="Howarth C."/>
            <person name="Imamovic A."/>
            <person name="Ireland A."/>
            <person name="Larimer J."/>
            <person name="McCowan C."/>
            <person name="Murphy C."/>
            <person name="Pearson M."/>
            <person name="Poon T.W."/>
            <person name="Priest M."/>
            <person name="Roberts A."/>
            <person name="Saif S."/>
            <person name="Shea T."/>
            <person name="Sisk P."/>
            <person name="Sykes S."/>
            <person name="Wortman J."/>
            <person name="Nusbaum C."/>
            <person name="Birren B."/>
        </authorList>
    </citation>
    <scope>NUCLEOTIDE SEQUENCE [LARGE SCALE GENOMIC DNA]</scope>
    <source>
        <strain evidence="8 9">3_1_6</strain>
    </source>
</reference>
<reference evidence="8 9" key="1">
    <citation type="submission" date="2010-10" db="EMBL/GenBank/DDBJ databases">
        <authorList>
            <consortium name="The Broad Institute Genome Sequencing Platform"/>
            <person name="Ward D."/>
            <person name="Earl A."/>
            <person name="Feldgarden M."/>
            <person name="Young S.K."/>
            <person name="Gargeya S."/>
            <person name="Zeng Q."/>
            <person name="Alvarado L."/>
            <person name="Berlin A."/>
            <person name="Bochicchio J."/>
            <person name="Chapman S.B."/>
            <person name="Chen Z."/>
            <person name="Freedman E."/>
            <person name="Gellesch M."/>
            <person name="Goldberg J."/>
            <person name="Griggs A."/>
            <person name="Gujja S."/>
            <person name="Heilman E."/>
            <person name="Heiman D."/>
            <person name="Howarth C."/>
            <person name="Mehta T."/>
            <person name="Neiman D."/>
            <person name="Pearson M."/>
            <person name="Roberts A."/>
            <person name="Saif S."/>
            <person name="Shea T."/>
            <person name="Shenoy N."/>
            <person name="Sisk P."/>
            <person name="Stolte C."/>
            <person name="Sykes S."/>
            <person name="White J."/>
            <person name="Yandava C."/>
            <person name="Allen-Vercoe E."/>
            <person name="Sibley C."/>
            <person name="Ambrose C.E."/>
            <person name="Strauss J."/>
            <person name="Daigneault M."/>
            <person name="Haas B."/>
            <person name="Nusbaum C."/>
            <person name="Birren B."/>
        </authorList>
    </citation>
    <scope>NUCLEOTIDE SEQUENCE [LARGE SCALE GENOMIC DNA]</scope>
    <source>
        <strain evidence="8 9">3_1_6</strain>
    </source>
</reference>
<evidence type="ECO:0000256" key="2">
    <source>
        <dbReference type="ARBA" id="ARBA00022475"/>
    </source>
</evidence>
<dbReference type="Pfam" id="PF02588">
    <property type="entry name" value="YitT_membrane"/>
    <property type="match status" value="1"/>
</dbReference>
<dbReference type="eggNOG" id="COG1284">
    <property type="taxonomic scope" value="Bacteria"/>
</dbReference>
<dbReference type="GO" id="GO:0005886">
    <property type="term" value="C:plasma membrane"/>
    <property type="evidence" value="ECO:0007669"/>
    <property type="project" value="UniProtKB-SubCell"/>
</dbReference>
<feature type="transmembrane region" description="Helical" evidence="6">
    <location>
        <begin position="89"/>
        <end position="107"/>
    </location>
</feature>
<organism evidence="8 9">
    <name type="scientific">Bilophila wadsworthia (strain 3_1_6)</name>
    <dbReference type="NCBI Taxonomy" id="563192"/>
    <lineage>
        <taxon>Bacteria</taxon>
        <taxon>Pseudomonadati</taxon>
        <taxon>Thermodesulfobacteriota</taxon>
        <taxon>Desulfovibrionia</taxon>
        <taxon>Desulfovibrionales</taxon>
        <taxon>Desulfovibrionaceae</taxon>
        <taxon>Bilophila</taxon>
    </lineage>
</organism>
<keyword evidence="9" id="KW-1185">Reference proteome</keyword>
<dbReference type="Pfam" id="PF10035">
    <property type="entry name" value="DUF2179"/>
    <property type="match status" value="1"/>
</dbReference>
<comment type="caution">
    <text evidence="8">The sequence shown here is derived from an EMBL/GenBank/DDBJ whole genome shotgun (WGS) entry which is preliminary data.</text>
</comment>
<evidence type="ECO:0000259" key="7">
    <source>
        <dbReference type="Pfam" id="PF10035"/>
    </source>
</evidence>
<protein>
    <recommendedName>
        <fullName evidence="7">DUF2179 domain-containing protein</fullName>
    </recommendedName>
</protein>
<dbReference type="InterPro" id="IPR051461">
    <property type="entry name" value="UPF0750_membrane"/>
</dbReference>
<feature type="transmembrane region" description="Helical" evidence="6">
    <location>
        <begin position="60"/>
        <end position="82"/>
    </location>
</feature>
<dbReference type="PANTHER" id="PTHR33545:SF5">
    <property type="entry name" value="UPF0750 MEMBRANE PROTEIN YITT"/>
    <property type="match status" value="1"/>
</dbReference>
<evidence type="ECO:0000313" key="8">
    <source>
        <dbReference type="EMBL" id="EFV44252.1"/>
    </source>
</evidence>
<dbReference type="OrthoDB" id="9779786at2"/>
<feature type="transmembrane region" description="Helical" evidence="6">
    <location>
        <begin position="119"/>
        <end position="137"/>
    </location>
</feature>
<dbReference type="AlphaFoldDB" id="E5Y6W6"/>
<evidence type="ECO:0000256" key="5">
    <source>
        <dbReference type="ARBA" id="ARBA00023136"/>
    </source>
</evidence>
<dbReference type="HOGENOM" id="CLU_063199_1_1_7"/>
<dbReference type="CDD" id="cd16380">
    <property type="entry name" value="YitT_C"/>
    <property type="match status" value="1"/>
</dbReference>
<proteinExistence type="predicted"/>
<dbReference type="GeneID" id="78084162"/>
<evidence type="ECO:0000256" key="6">
    <source>
        <dbReference type="SAM" id="Phobius"/>
    </source>
</evidence>
<evidence type="ECO:0000256" key="3">
    <source>
        <dbReference type="ARBA" id="ARBA00022692"/>
    </source>
</evidence>
<dbReference type="InterPro" id="IPR003740">
    <property type="entry name" value="YitT"/>
</dbReference>
<accession>E5Y6W6</accession>
<dbReference type="RefSeq" id="WP_005027586.1">
    <property type="nucleotide sequence ID" value="NZ_KE150238.1"/>
</dbReference>